<evidence type="ECO:0000256" key="1">
    <source>
        <dbReference type="SAM" id="SignalP"/>
    </source>
</evidence>
<keyword evidence="1" id="KW-0732">Signal</keyword>
<evidence type="ECO:0000313" key="2">
    <source>
        <dbReference type="EMBL" id="ARK19819.1"/>
    </source>
</evidence>
<organism evidence="2">
    <name type="scientific">Ampulex compressa</name>
    <name type="common">Emerald cockroach wasp</name>
    <dbReference type="NCBI Taxonomy" id="860918"/>
    <lineage>
        <taxon>Eukaryota</taxon>
        <taxon>Metazoa</taxon>
        <taxon>Ecdysozoa</taxon>
        <taxon>Arthropoda</taxon>
        <taxon>Hexapoda</taxon>
        <taxon>Insecta</taxon>
        <taxon>Pterygota</taxon>
        <taxon>Neoptera</taxon>
        <taxon>Endopterygota</taxon>
        <taxon>Hymenoptera</taxon>
        <taxon>Apocrita</taxon>
        <taxon>Aculeata</taxon>
        <taxon>Apoidea</taxon>
        <taxon>Ampulicidae</taxon>
        <taxon>Ampulicini</taxon>
        <taxon>Ampulex</taxon>
    </lineage>
</organism>
<feature type="signal peptide" evidence="1">
    <location>
        <begin position="1"/>
        <end position="21"/>
    </location>
</feature>
<protein>
    <submittedName>
        <fullName evidence="2">Venom protein</fullName>
    </submittedName>
</protein>
<sequence>MWQRWALCVIIAMIVLQNVTAFDYYLPDYKKYHREVAEFAIKLTIKLKAEPIPTTDPYYEPGWDEGCETTVP</sequence>
<reference evidence="2" key="1">
    <citation type="submission" date="2017-02" db="EMBL/GenBank/DDBJ databases">
        <title>Parasitoid Jewel Wasp Mounts Multi-Pronged Neurochemical Attack to Hijack a Host Brain.</title>
        <authorList>
            <person name="Arvidson R.S."/>
            <person name="Kaiser M."/>
            <person name="Libersat F."/>
            <person name="Adams M.E."/>
        </authorList>
    </citation>
    <scope>NUCLEOTIDE SEQUENCE</scope>
    <source>
        <strain evidence="2">37</strain>
    </source>
</reference>
<dbReference type="EMBL" id="KY563410">
    <property type="protein sequence ID" value="ARK19819.1"/>
    <property type="molecule type" value="mRNA"/>
</dbReference>
<accession>A0A1W6EVS7</accession>
<dbReference type="AlphaFoldDB" id="A0A1W6EVS7"/>
<name>A0A1W6EVS7_AMPCP</name>
<feature type="chain" id="PRO_5012664505" evidence="1">
    <location>
        <begin position="22"/>
        <end position="72"/>
    </location>
</feature>
<proteinExistence type="evidence at transcript level"/>